<organism evidence="1 2">
    <name type="scientific">Eragrostis curvula</name>
    <name type="common">weeping love grass</name>
    <dbReference type="NCBI Taxonomy" id="38414"/>
    <lineage>
        <taxon>Eukaryota</taxon>
        <taxon>Viridiplantae</taxon>
        <taxon>Streptophyta</taxon>
        <taxon>Embryophyta</taxon>
        <taxon>Tracheophyta</taxon>
        <taxon>Spermatophyta</taxon>
        <taxon>Magnoliopsida</taxon>
        <taxon>Liliopsida</taxon>
        <taxon>Poales</taxon>
        <taxon>Poaceae</taxon>
        <taxon>PACMAD clade</taxon>
        <taxon>Chloridoideae</taxon>
        <taxon>Eragrostideae</taxon>
        <taxon>Eragrostidinae</taxon>
        <taxon>Eragrostis</taxon>
    </lineage>
</organism>
<feature type="non-terminal residue" evidence="1">
    <location>
        <position position="73"/>
    </location>
</feature>
<name>A0A5J9TFV6_9POAL</name>
<dbReference type="Gramene" id="TVU10219">
    <property type="protein sequence ID" value="TVU10219"/>
    <property type="gene ID" value="EJB05_43732"/>
</dbReference>
<dbReference type="EMBL" id="RWGY01000039">
    <property type="protein sequence ID" value="TVU10219.1"/>
    <property type="molecule type" value="Genomic_DNA"/>
</dbReference>
<feature type="non-terminal residue" evidence="1">
    <location>
        <position position="1"/>
    </location>
</feature>
<sequence>MATSAPALGGACASSSGRFMDYMSPSSSSSSWDWKIQDVGLGRKKVKKGLYGIPQIMTNAIQEVADGKKRPNI</sequence>
<gene>
    <name evidence="1" type="ORF">EJB05_43732</name>
</gene>
<comment type="caution">
    <text evidence="1">The sequence shown here is derived from an EMBL/GenBank/DDBJ whole genome shotgun (WGS) entry which is preliminary data.</text>
</comment>
<accession>A0A5J9TFV6</accession>
<dbReference type="AlphaFoldDB" id="A0A5J9TFV6"/>
<keyword evidence="2" id="KW-1185">Reference proteome</keyword>
<protein>
    <submittedName>
        <fullName evidence="1">Uncharacterized protein</fullName>
    </submittedName>
</protein>
<dbReference type="Proteomes" id="UP000324897">
    <property type="component" value="Chromosome 3"/>
</dbReference>
<evidence type="ECO:0000313" key="2">
    <source>
        <dbReference type="Proteomes" id="UP000324897"/>
    </source>
</evidence>
<reference evidence="1 2" key="1">
    <citation type="journal article" date="2019" name="Sci. Rep.">
        <title>A high-quality genome of Eragrostis curvula grass provides insights into Poaceae evolution and supports new strategies to enhance forage quality.</title>
        <authorList>
            <person name="Carballo J."/>
            <person name="Santos B.A.C.M."/>
            <person name="Zappacosta D."/>
            <person name="Garbus I."/>
            <person name="Selva J.P."/>
            <person name="Gallo C.A."/>
            <person name="Diaz A."/>
            <person name="Albertini E."/>
            <person name="Caccamo M."/>
            <person name="Echenique V."/>
        </authorList>
    </citation>
    <scope>NUCLEOTIDE SEQUENCE [LARGE SCALE GENOMIC DNA]</scope>
    <source>
        <strain evidence="2">cv. Victoria</strain>
        <tissue evidence="1">Leaf</tissue>
    </source>
</reference>
<proteinExistence type="predicted"/>
<evidence type="ECO:0000313" key="1">
    <source>
        <dbReference type="EMBL" id="TVU10219.1"/>
    </source>
</evidence>